<protein>
    <recommendedName>
        <fullName evidence="6">Small-subunit processome Utp12 domain-containing protein</fullName>
    </recommendedName>
</protein>
<feature type="region of interest" description="Disordered" evidence="5">
    <location>
        <begin position="275"/>
        <end position="295"/>
    </location>
</feature>
<dbReference type="EMBL" id="MBFR01000486">
    <property type="protein sequence ID" value="PVU87484.1"/>
    <property type="molecule type" value="Genomic_DNA"/>
</dbReference>
<evidence type="ECO:0000313" key="7">
    <source>
        <dbReference type="EMBL" id="PVU87484.1"/>
    </source>
</evidence>
<dbReference type="SMART" id="SM00320">
    <property type="entry name" value="WD40"/>
    <property type="match status" value="12"/>
</dbReference>
<accession>A0A2T9Y5C5</accession>
<gene>
    <name evidence="7" type="ORF">BB561_006305</name>
</gene>
<proteinExistence type="inferred from homology"/>
<keyword evidence="1 4" id="KW-0853">WD repeat</keyword>
<organism evidence="7 8">
    <name type="scientific">Smittium simulii</name>
    <dbReference type="NCBI Taxonomy" id="133385"/>
    <lineage>
        <taxon>Eukaryota</taxon>
        <taxon>Fungi</taxon>
        <taxon>Fungi incertae sedis</taxon>
        <taxon>Zoopagomycota</taxon>
        <taxon>Kickxellomycotina</taxon>
        <taxon>Harpellomycetes</taxon>
        <taxon>Harpellales</taxon>
        <taxon>Legeriomycetaceae</taxon>
        <taxon>Smittium</taxon>
    </lineage>
</organism>
<feature type="domain" description="Small-subunit processome Utp12" evidence="6">
    <location>
        <begin position="913"/>
        <end position="1013"/>
    </location>
</feature>
<dbReference type="PROSITE" id="PS00678">
    <property type="entry name" value="WD_REPEATS_1"/>
    <property type="match status" value="3"/>
</dbReference>
<dbReference type="Pfam" id="PF04003">
    <property type="entry name" value="Utp12"/>
    <property type="match status" value="1"/>
</dbReference>
<evidence type="ECO:0000256" key="2">
    <source>
        <dbReference type="ARBA" id="ARBA00022737"/>
    </source>
</evidence>
<evidence type="ECO:0000256" key="3">
    <source>
        <dbReference type="ARBA" id="ARBA00038229"/>
    </source>
</evidence>
<dbReference type="InterPro" id="IPR020472">
    <property type="entry name" value="WD40_PAC1"/>
</dbReference>
<feature type="region of interest" description="Disordered" evidence="5">
    <location>
        <begin position="362"/>
        <end position="385"/>
    </location>
</feature>
<dbReference type="PROSITE" id="PS50082">
    <property type="entry name" value="WD_REPEATS_2"/>
    <property type="match status" value="7"/>
</dbReference>
<dbReference type="InterPro" id="IPR019775">
    <property type="entry name" value="WD40_repeat_CS"/>
</dbReference>
<comment type="similarity">
    <text evidence="3">Belongs to the WD repeat WDR3/UTP12 family.</text>
</comment>
<evidence type="ECO:0000259" key="6">
    <source>
        <dbReference type="Pfam" id="PF04003"/>
    </source>
</evidence>
<feature type="repeat" description="WD" evidence="4">
    <location>
        <begin position="658"/>
        <end position="699"/>
    </location>
</feature>
<dbReference type="GO" id="GO:0032040">
    <property type="term" value="C:small-subunit processome"/>
    <property type="evidence" value="ECO:0007669"/>
    <property type="project" value="TreeGrafter"/>
</dbReference>
<sequence>MVKAYQRYEHKATFGIISTARGNSTYSADGKLAICSALETVLVWDIKKSEIVKRWNDPDNTSQVVTIKRSPNNTEYAVGYADGSLRIFNIDGDNIPTLTFNGHRGPITSLAFDPSGTILCSGSADTDLVLWDMVGESGLFRLKGHKDQITDLVFLLPNNLNDQLNSSDSASQDLTVGSLLGNVADLNLSKNAAFSAFSAGSTGFLVSSSKDTLIKVWDLESRNCVQTVISHTSEVWSIALSSDGKTLITGSSEPDLKIFTVDTSNSINALFNNSKNSSSTQNITPSGDPLTTSPNPTIDLDSIVKAGSYSILTEVSSLSKQSKERATSIQFHPTANVFACQTNDRMIELFYICTPDEIKKKLTKKNKRSKDKTPSSENSLKSPDNTLNQEYASMFISRQILRLSAKIRSFSFNPAEISTTYISKQGNIKVMFSLFNNSVHVGLLDSSLYLSSSSSFSESDLTPQWQTSIERLGHRTEPRCIALSNDNELLATACSNVLRIWNVSTNSCLRELACGHALSIVFLPGDLYVAIGTKAGNIELFSLSSSLMISSFESHENGCYTLVVKPDKTGLLSGGADKLVKFWDFELIAPTTPNSEGTKNNTTSGSRQLSLHHTRTLKLPDAILSMAVSPNNKLVAVSLLDTTIRVFFLDTLKFYLSLYGHKLPALSIDISSDSTLLVSGSADKNIKIWGLDFGDCHKSIYAHKDAVTCVKFVWDTHYLFSSSKDNTVTMWDADKFVKIQNMPNGSHGDVWAIALAKFGNFIASVSQDKTIRIWIKTDEPLFLEEEREKDLEEINEKGMLDDLNSSIRNGQNLIGEVNTEDLENGVTATSISNSNGAQEDTAAQVYGAKYTMDTLKAGEKLVEAVNIVKEELEKAEKYASDLEKSRKNKFLQSPMPPPKHVMLIALKIEEPQVYLLRTIEKIRPSDLEDALLALPLSNFSTLLQCMNYWVLKNYNIQITTKVLVFLLKSNLHQVNNMKFLQQDLLELKKNLRKLLQAQKQNVGVNLSYLKALQRDWELNTTKDLFEEEAINAKLESKIKKRKFLGLSTQ</sequence>
<feature type="repeat" description="WD" evidence="4">
    <location>
        <begin position="552"/>
        <end position="586"/>
    </location>
</feature>
<dbReference type="InterPro" id="IPR001680">
    <property type="entry name" value="WD40_rpt"/>
</dbReference>
<dbReference type="SUPFAM" id="SSF50978">
    <property type="entry name" value="WD40 repeat-like"/>
    <property type="match status" value="2"/>
</dbReference>
<feature type="repeat" description="WD" evidence="4">
    <location>
        <begin position="204"/>
        <end position="227"/>
    </location>
</feature>
<dbReference type="InterPro" id="IPR051570">
    <property type="entry name" value="TBC1_cilium_biogenesis"/>
</dbReference>
<dbReference type="STRING" id="133385.A0A2T9Y5C5"/>
<dbReference type="PANTHER" id="PTHR19853">
    <property type="entry name" value="WD REPEAT CONTAINING PROTEIN 3 WDR3"/>
    <property type="match status" value="1"/>
</dbReference>
<dbReference type="AlphaFoldDB" id="A0A2T9Y5C5"/>
<dbReference type="PROSITE" id="PS50294">
    <property type="entry name" value="WD_REPEATS_REGION"/>
    <property type="match status" value="4"/>
</dbReference>
<reference evidence="7 8" key="1">
    <citation type="journal article" date="2018" name="MBio">
        <title>Comparative Genomics Reveals the Core Gene Toolbox for the Fungus-Insect Symbiosis.</title>
        <authorList>
            <person name="Wang Y."/>
            <person name="Stata M."/>
            <person name="Wang W."/>
            <person name="Stajich J.E."/>
            <person name="White M.M."/>
            <person name="Moncalvo J.M."/>
        </authorList>
    </citation>
    <scope>NUCLEOTIDE SEQUENCE [LARGE SCALE GENOMIC DNA]</scope>
    <source>
        <strain evidence="7 8">SWE-8-4</strain>
    </source>
</reference>
<dbReference type="GO" id="GO:0030515">
    <property type="term" value="F:snoRNA binding"/>
    <property type="evidence" value="ECO:0007669"/>
    <property type="project" value="TreeGrafter"/>
</dbReference>
<evidence type="ECO:0000256" key="1">
    <source>
        <dbReference type="ARBA" id="ARBA00022574"/>
    </source>
</evidence>
<dbReference type="Pfam" id="PF25172">
    <property type="entry name" value="Beta-prop_WDR3_2nd"/>
    <property type="match status" value="1"/>
</dbReference>
<dbReference type="GO" id="GO:0030490">
    <property type="term" value="P:maturation of SSU-rRNA"/>
    <property type="evidence" value="ECO:0007669"/>
    <property type="project" value="TreeGrafter"/>
</dbReference>
<dbReference type="Gene3D" id="2.130.10.10">
    <property type="entry name" value="YVTN repeat-like/Quinoprotein amine dehydrogenase"/>
    <property type="match status" value="4"/>
</dbReference>
<evidence type="ECO:0000256" key="5">
    <source>
        <dbReference type="SAM" id="MobiDB-lite"/>
    </source>
</evidence>
<keyword evidence="2" id="KW-0677">Repeat</keyword>
<dbReference type="Proteomes" id="UP000245383">
    <property type="component" value="Unassembled WGS sequence"/>
</dbReference>
<dbReference type="InterPro" id="IPR007148">
    <property type="entry name" value="SSU_processome_Utp12"/>
</dbReference>
<comment type="caution">
    <text evidence="7">The sequence shown here is derived from an EMBL/GenBank/DDBJ whole genome shotgun (WGS) entry which is preliminary data.</text>
</comment>
<dbReference type="Pfam" id="PF25173">
    <property type="entry name" value="Beta-prop_WDR3_1st"/>
    <property type="match status" value="1"/>
</dbReference>
<feature type="compositionally biased region" description="Polar residues" evidence="5">
    <location>
        <begin position="375"/>
        <end position="385"/>
    </location>
</feature>
<dbReference type="GO" id="GO:0034388">
    <property type="term" value="C:Pwp2p-containing subcomplex of 90S preribosome"/>
    <property type="evidence" value="ECO:0007669"/>
    <property type="project" value="TreeGrafter"/>
</dbReference>
<dbReference type="InterPro" id="IPR015943">
    <property type="entry name" value="WD40/YVTN_repeat-like_dom_sf"/>
</dbReference>
<dbReference type="PANTHER" id="PTHR19853:SF0">
    <property type="entry name" value="WD REPEAT-CONTAINING PROTEIN 3"/>
    <property type="match status" value="1"/>
</dbReference>
<dbReference type="PRINTS" id="PR00320">
    <property type="entry name" value="GPROTEINBRPT"/>
</dbReference>
<dbReference type="InterPro" id="IPR036322">
    <property type="entry name" value="WD40_repeat_dom_sf"/>
</dbReference>
<name>A0A2T9Y5C5_9FUNG</name>
<keyword evidence="8" id="KW-1185">Reference proteome</keyword>
<feature type="repeat" description="WD" evidence="4">
    <location>
        <begin position="700"/>
        <end position="732"/>
    </location>
</feature>
<feature type="repeat" description="WD" evidence="4">
    <location>
        <begin position="743"/>
        <end position="774"/>
    </location>
</feature>
<dbReference type="FunFam" id="2.130.10.10:FF:000157">
    <property type="entry name" value="WD repeat domain 3"/>
    <property type="match status" value="1"/>
</dbReference>
<evidence type="ECO:0000313" key="8">
    <source>
        <dbReference type="Proteomes" id="UP000245383"/>
    </source>
</evidence>
<evidence type="ECO:0000256" key="4">
    <source>
        <dbReference type="PROSITE-ProRule" id="PRU00221"/>
    </source>
</evidence>
<feature type="repeat" description="WD" evidence="4">
    <location>
        <begin position="100"/>
        <end position="133"/>
    </location>
</feature>
<feature type="repeat" description="WD" evidence="4">
    <location>
        <begin position="228"/>
        <end position="269"/>
    </location>
</feature>
<dbReference type="OrthoDB" id="407922at2759"/>
<dbReference type="CDD" id="cd00200">
    <property type="entry name" value="WD40"/>
    <property type="match status" value="1"/>
</dbReference>